<dbReference type="NCBIfam" id="NF000672">
    <property type="entry name" value="PRK00033.1-5"/>
    <property type="match status" value="1"/>
</dbReference>
<dbReference type="PANTHER" id="PTHR33473">
    <property type="entry name" value="ATP-DEPENDENT CLP PROTEASE ADAPTER PROTEIN CLPS1, CHLOROPLASTIC"/>
    <property type="match status" value="1"/>
</dbReference>
<dbReference type="Gene3D" id="3.30.1390.10">
    <property type="match status" value="1"/>
</dbReference>
<dbReference type="EMBL" id="UINC01000463">
    <property type="protein sequence ID" value="SUZ55816.1"/>
    <property type="molecule type" value="Genomic_DNA"/>
</dbReference>
<evidence type="ECO:0000313" key="2">
    <source>
        <dbReference type="EMBL" id="SUZ55816.1"/>
    </source>
</evidence>
<dbReference type="GO" id="GO:0030163">
    <property type="term" value="P:protein catabolic process"/>
    <property type="evidence" value="ECO:0007669"/>
    <property type="project" value="InterPro"/>
</dbReference>
<dbReference type="FunFam" id="3.30.1390.10:FF:000002">
    <property type="entry name" value="ATP-dependent Clp protease adapter protein ClpS"/>
    <property type="match status" value="1"/>
</dbReference>
<dbReference type="SUPFAM" id="SSF54736">
    <property type="entry name" value="ClpS-like"/>
    <property type="match status" value="1"/>
</dbReference>
<dbReference type="GO" id="GO:0006508">
    <property type="term" value="P:proteolysis"/>
    <property type="evidence" value="ECO:0007669"/>
    <property type="project" value="InterPro"/>
</dbReference>
<gene>
    <name evidence="2" type="ORF">METZ01_LOCUS8670</name>
</gene>
<dbReference type="PANTHER" id="PTHR33473:SF19">
    <property type="entry name" value="ATP-DEPENDENT CLP PROTEASE ADAPTER PROTEIN CLPS"/>
    <property type="match status" value="1"/>
</dbReference>
<name>A0A381NMH3_9ZZZZ</name>
<proteinExistence type="inferred from homology"/>
<dbReference type="Pfam" id="PF02617">
    <property type="entry name" value="ClpS"/>
    <property type="match status" value="1"/>
</dbReference>
<dbReference type="InterPro" id="IPR003769">
    <property type="entry name" value="ClpS_core"/>
</dbReference>
<dbReference type="AlphaFoldDB" id="A0A381NMH3"/>
<dbReference type="InterPro" id="IPR022935">
    <property type="entry name" value="ClpS"/>
</dbReference>
<feature type="domain" description="Adaptor protein ClpS core" evidence="1">
    <location>
        <begin position="23"/>
        <end position="102"/>
    </location>
</feature>
<dbReference type="HAMAP" id="MF_00302">
    <property type="entry name" value="ClpS"/>
    <property type="match status" value="1"/>
</dbReference>
<organism evidence="2">
    <name type="scientific">marine metagenome</name>
    <dbReference type="NCBI Taxonomy" id="408172"/>
    <lineage>
        <taxon>unclassified sequences</taxon>
        <taxon>metagenomes</taxon>
        <taxon>ecological metagenomes</taxon>
    </lineage>
</organism>
<evidence type="ECO:0000259" key="1">
    <source>
        <dbReference type="Pfam" id="PF02617"/>
    </source>
</evidence>
<reference evidence="2" key="1">
    <citation type="submission" date="2018-05" db="EMBL/GenBank/DDBJ databases">
        <authorList>
            <person name="Lanie J.A."/>
            <person name="Ng W.-L."/>
            <person name="Kazmierczak K.M."/>
            <person name="Andrzejewski T.M."/>
            <person name="Davidsen T.M."/>
            <person name="Wayne K.J."/>
            <person name="Tettelin H."/>
            <person name="Glass J.I."/>
            <person name="Rusch D."/>
            <person name="Podicherti R."/>
            <person name="Tsui H.-C.T."/>
            <person name="Winkler M.E."/>
        </authorList>
    </citation>
    <scope>NUCLEOTIDE SEQUENCE</scope>
</reference>
<accession>A0A381NMH3</accession>
<dbReference type="InterPro" id="IPR014719">
    <property type="entry name" value="Ribosomal_bL12_C/ClpS-like"/>
</dbReference>
<protein>
    <recommendedName>
        <fullName evidence="1">Adaptor protein ClpS core domain-containing protein</fullName>
    </recommendedName>
</protein>
<sequence length="106" mass="12223">MSDSKEIQRSDGLVVEEAKPKLKRPQLFRVILINDDYTPMEFVVMVLQRFFRLTHDDAVQIMLNVHTKGSGVCGVYPSEIAQTKVREVMNFAKENEHPLQCTMEPE</sequence>